<dbReference type="Gene3D" id="6.10.140.1330">
    <property type="match status" value="1"/>
</dbReference>
<keyword evidence="6" id="KW-0915">Sodium</keyword>
<dbReference type="GO" id="GO:0015386">
    <property type="term" value="F:potassium:proton antiporter activity"/>
    <property type="evidence" value="ECO:0007669"/>
    <property type="project" value="TreeGrafter"/>
</dbReference>
<feature type="domain" description="Cation/H+ exchanger transmembrane" evidence="11">
    <location>
        <begin position="15"/>
        <end position="399"/>
    </location>
</feature>
<evidence type="ECO:0000256" key="10">
    <source>
        <dbReference type="SAM" id="Phobius"/>
    </source>
</evidence>
<gene>
    <name evidence="12" type="ORF">FC86_GL000530</name>
</gene>
<evidence type="ECO:0000313" key="12">
    <source>
        <dbReference type="EMBL" id="KRN04002.1"/>
    </source>
</evidence>
<reference evidence="12 13" key="1">
    <citation type="journal article" date="2015" name="Genome Announc.">
        <title>Expanding the biotechnology potential of lactobacilli through comparative genomics of 213 strains and associated genera.</title>
        <authorList>
            <person name="Sun Z."/>
            <person name="Harris H.M."/>
            <person name="McCann A."/>
            <person name="Guo C."/>
            <person name="Argimon S."/>
            <person name="Zhang W."/>
            <person name="Yang X."/>
            <person name="Jeffery I.B."/>
            <person name="Cooney J.C."/>
            <person name="Kagawa T.F."/>
            <person name="Liu W."/>
            <person name="Song Y."/>
            <person name="Salvetti E."/>
            <person name="Wrobel A."/>
            <person name="Rasinkangas P."/>
            <person name="Parkhill J."/>
            <person name="Rea M.C."/>
            <person name="O'Sullivan O."/>
            <person name="Ritari J."/>
            <person name="Douillard F.P."/>
            <person name="Paul Ross R."/>
            <person name="Yang R."/>
            <person name="Briner A.E."/>
            <person name="Felis G.E."/>
            <person name="de Vos W.M."/>
            <person name="Barrangou R."/>
            <person name="Klaenhammer T.R."/>
            <person name="Caufield P.W."/>
            <person name="Cui Y."/>
            <person name="Zhang H."/>
            <person name="O'Toole P.W."/>
        </authorList>
    </citation>
    <scope>NUCLEOTIDE SEQUENCE [LARGE SCALE GENOMIC DNA]</scope>
    <source>
        <strain evidence="12 13">DSM 23037</strain>
    </source>
</reference>
<feature type="transmembrane region" description="Helical" evidence="10">
    <location>
        <begin position="227"/>
        <end position="252"/>
    </location>
</feature>
<keyword evidence="8 10" id="KW-0472">Membrane</keyword>
<evidence type="ECO:0000256" key="7">
    <source>
        <dbReference type="ARBA" id="ARBA00023065"/>
    </source>
</evidence>
<feature type="transmembrane region" description="Helical" evidence="10">
    <location>
        <begin position="272"/>
        <end position="295"/>
    </location>
</feature>
<feature type="transmembrane region" description="Helical" evidence="10">
    <location>
        <begin position="378"/>
        <end position="401"/>
    </location>
</feature>
<dbReference type="GO" id="GO:0098719">
    <property type="term" value="P:sodium ion import across plasma membrane"/>
    <property type="evidence" value="ECO:0007669"/>
    <property type="project" value="TreeGrafter"/>
</dbReference>
<evidence type="ECO:0000256" key="3">
    <source>
        <dbReference type="ARBA" id="ARBA00022475"/>
    </source>
</evidence>
<feature type="transmembrane region" description="Helical" evidence="10">
    <location>
        <begin position="182"/>
        <end position="207"/>
    </location>
</feature>
<keyword evidence="2" id="KW-0813">Transport</keyword>
<keyword evidence="13" id="KW-1185">Reference proteome</keyword>
<dbReference type="GO" id="GO:0005886">
    <property type="term" value="C:plasma membrane"/>
    <property type="evidence" value="ECO:0007669"/>
    <property type="project" value="UniProtKB-SubCell"/>
</dbReference>
<protein>
    <submittedName>
        <fullName evidence="12">NhaP-type Na+ H+ and K+ H+ antiporter</fullName>
    </submittedName>
</protein>
<dbReference type="InterPro" id="IPR006153">
    <property type="entry name" value="Cation/H_exchanger_TM"/>
</dbReference>
<dbReference type="PANTHER" id="PTHR10110:SF86">
    <property type="entry name" value="SODIUM_HYDROGEN EXCHANGER 7"/>
    <property type="match status" value="1"/>
</dbReference>
<evidence type="ECO:0000259" key="11">
    <source>
        <dbReference type="Pfam" id="PF00999"/>
    </source>
</evidence>
<keyword evidence="3" id="KW-1003">Cell membrane</keyword>
<feature type="transmembrane region" description="Helical" evidence="10">
    <location>
        <begin position="343"/>
        <end position="366"/>
    </location>
</feature>
<comment type="caution">
    <text evidence="12">The sequence shown here is derived from an EMBL/GenBank/DDBJ whole genome shotgun (WGS) entry which is preliminary data.</text>
</comment>
<dbReference type="EMBL" id="AYZL01000019">
    <property type="protein sequence ID" value="KRN04002.1"/>
    <property type="molecule type" value="Genomic_DNA"/>
</dbReference>
<evidence type="ECO:0000256" key="9">
    <source>
        <dbReference type="ARBA" id="ARBA00023201"/>
    </source>
</evidence>
<evidence type="ECO:0000256" key="5">
    <source>
        <dbReference type="ARBA" id="ARBA00022989"/>
    </source>
</evidence>
<evidence type="ECO:0000256" key="1">
    <source>
        <dbReference type="ARBA" id="ARBA00004651"/>
    </source>
</evidence>
<dbReference type="GO" id="GO:0015385">
    <property type="term" value="F:sodium:proton antiporter activity"/>
    <property type="evidence" value="ECO:0007669"/>
    <property type="project" value="InterPro"/>
</dbReference>
<feature type="transmembrane region" description="Helical" evidence="10">
    <location>
        <begin position="307"/>
        <end position="331"/>
    </location>
</feature>
<dbReference type="PANTHER" id="PTHR10110">
    <property type="entry name" value="SODIUM/HYDROGEN EXCHANGER"/>
    <property type="match status" value="1"/>
</dbReference>
<keyword evidence="7" id="KW-0406">Ion transport</keyword>
<keyword evidence="5 10" id="KW-1133">Transmembrane helix</keyword>
<dbReference type="Proteomes" id="UP000051378">
    <property type="component" value="Unassembled WGS sequence"/>
</dbReference>
<dbReference type="InterPro" id="IPR018422">
    <property type="entry name" value="Cation/H_exchanger_CPA1"/>
</dbReference>
<dbReference type="STRING" id="1423744.FC86_GL000530"/>
<dbReference type="RefSeq" id="WP_056974753.1">
    <property type="nucleotide sequence ID" value="NZ_AYZL01000019.1"/>
</dbReference>
<evidence type="ECO:0000256" key="2">
    <source>
        <dbReference type="ARBA" id="ARBA00022448"/>
    </source>
</evidence>
<dbReference type="GO" id="GO:0051453">
    <property type="term" value="P:regulation of intracellular pH"/>
    <property type="evidence" value="ECO:0007669"/>
    <property type="project" value="TreeGrafter"/>
</dbReference>
<dbReference type="Pfam" id="PF00999">
    <property type="entry name" value="Na_H_Exchanger"/>
    <property type="match status" value="1"/>
</dbReference>
<evidence type="ECO:0000256" key="4">
    <source>
        <dbReference type="ARBA" id="ARBA00022692"/>
    </source>
</evidence>
<dbReference type="AlphaFoldDB" id="A0A0R2DIU7"/>
<sequence>MLIFLMGLCFVIILANFLANLFPKIPQAIWQTALGIILAMIPSMQNYVTSLDPQWFLPIVIAPLLFYEGQQTTKQYIIENSKEIFQLSFWLAFMCMGALMIFIHYVLGWPFSIALCIAAIVTPTDATALGSIKSNFETPEKLSDDLEMESMFNDATVVVALELSLIWVRTGHISPIEGFLTFIYAAVGGIIFGVLASIVIIFFRNYLLKHHFNDATSQVLIQLLTPILIYIIAEEIGVSAFIAVVMAGIFHHEEQEQTLLMSSQMTNLMTQLWGVLSQILNGIVFGILGVSLVIIFKNIEFLTDLHYYELIGISLCALLLFFVIRTLFYFYTGDDTIDKRFQWQNAIIFGISGVHGSVTLAMALSLPSIGLLDYRDDILVVSSFVIVFSFVIPLIVLPFLLPGRKIELTIDEVQEAHQEIVTATIAHIDTLPIDNQTKLNLSRRIHTQTGLSKRTLFSPKELKQITTSLSHDYYLAVQKATVKKQLSPEAVELFNRLKSAQQNNQTSLNVLFSFRRRQREFRSLKLENSPEVTEAKLVKVRQKIKHIDHQLKLIKLPFYHAFLTRRRKKLVIDYEYLSYFKKIIVSDSLKAAFKELKEILKPVTTKFLKDYDYQTENKQKVIALRQLLVLQSSQVDGQLDSKLSENQYLMALLQYELTFIIDNYRNNKYSQALFNQLYDEIISAQSTLLALG</sequence>
<evidence type="ECO:0000256" key="8">
    <source>
        <dbReference type="ARBA" id="ARBA00023136"/>
    </source>
</evidence>
<accession>A0A0R2DIU7</accession>
<feature type="transmembrane region" description="Helical" evidence="10">
    <location>
        <begin position="84"/>
        <end position="105"/>
    </location>
</feature>
<evidence type="ECO:0000256" key="6">
    <source>
        <dbReference type="ARBA" id="ARBA00023053"/>
    </source>
</evidence>
<keyword evidence="4 10" id="KW-0812">Transmembrane</keyword>
<comment type="subcellular location">
    <subcellularLocation>
        <location evidence="1">Cell membrane</location>
        <topology evidence="1">Multi-pass membrane protein</topology>
    </subcellularLocation>
</comment>
<evidence type="ECO:0000313" key="13">
    <source>
        <dbReference type="Proteomes" id="UP000051378"/>
    </source>
</evidence>
<name>A0A0R2DIU7_9LACO</name>
<keyword evidence="9" id="KW-0739">Sodium transport</keyword>
<dbReference type="PATRIC" id="fig|1423744.4.peg.546"/>
<organism evidence="12 13">
    <name type="scientific">Holzapfeliella floricola DSM 23037 = JCM 16512</name>
    <dbReference type="NCBI Taxonomy" id="1423744"/>
    <lineage>
        <taxon>Bacteria</taxon>
        <taxon>Bacillati</taxon>
        <taxon>Bacillota</taxon>
        <taxon>Bacilli</taxon>
        <taxon>Lactobacillales</taxon>
        <taxon>Lactobacillaceae</taxon>
        <taxon>Holzapfeliella</taxon>
    </lineage>
</organism>
<feature type="transmembrane region" description="Helical" evidence="10">
    <location>
        <begin position="29"/>
        <end position="48"/>
    </location>
</feature>
<proteinExistence type="predicted"/>